<evidence type="ECO:0000256" key="1">
    <source>
        <dbReference type="ARBA" id="ARBA00007447"/>
    </source>
</evidence>
<dbReference type="InterPro" id="IPR034164">
    <property type="entry name" value="Pepsin-like_dom"/>
</dbReference>
<dbReference type="Proteomes" id="UP000887574">
    <property type="component" value="Unplaced"/>
</dbReference>
<dbReference type="SUPFAM" id="SSF50630">
    <property type="entry name" value="Acid proteases"/>
    <property type="match status" value="2"/>
</dbReference>
<feature type="disulfide bond" evidence="2">
    <location>
        <begin position="425"/>
        <end position="459"/>
    </location>
</feature>
<dbReference type="CDD" id="cd05471">
    <property type="entry name" value="pepsin_like"/>
    <property type="match status" value="1"/>
</dbReference>
<sequence length="505" mass="57780">MDILNFKLKDTNQRNYPDENVPEQYFTSTLIGQIGVGTPKKQYRMFVDFDSIDFWLINKEEDVYVTTDSSDQHSDMQPLTDSDRLRIKEYSSLDSSTYNGNRNFYHDQFKSVEGVVAFDDICIRGSRFKQVVFGLVCKLSDWILKFPVDGMLDENVPEQYFTSTLIGQIGVGTPKKQYRMFVDFDSIDFWLINKEEDVYVTTDSSDQHSDMRPLTDSDRLRIKEYSSLDSSTYNGNRNFYHDQFKSVEGVVAFDDICIRGSRFKQVVFGLVCKLSDWILKFPVDGMLGFAVTGNEGSKLSLTDRNYTLEAFGNELDRAIMCLWLQGEQFMTQDTVGVLKFGELDVENCSHTWNFVPLLTHDSNLQFVLSAVIIDQIEIPVDSPVIIDTKQMFIRGPVNDIERMIAELGAIFLKKINGADHYSISCDTSDLPTISFSIGEHSVILEPEDYVLQEFNKRQCTLAFTSLNNGDREYNWYLGTAFLTANCMAVDFDQHTIGFASSKQDD</sequence>
<keyword evidence="2" id="KW-1015">Disulfide bond</keyword>
<reference evidence="5" key="1">
    <citation type="submission" date="2022-11" db="UniProtKB">
        <authorList>
            <consortium name="WormBaseParasite"/>
        </authorList>
    </citation>
    <scope>IDENTIFICATION</scope>
</reference>
<evidence type="ECO:0000313" key="4">
    <source>
        <dbReference type="Proteomes" id="UP000887574"/>
    </source>
</evidence>
<dbReference type="PRINTS" id="PR00792">
    <property type="entry name" value="PEPSIN"/>
</dbReference>
<dbReference type="WBParaSite" id="jg3287">
    <property type="protein sequence ID" value="jg3287"/>
    <property type="gene ID" value="jg3287"/>
</dbReference>
<name>A0A915E773_9BILA</name>
<dbReference type="PROSITE" id="PS51767">
    <property type="entry name" value="PEPTIDASE_A1"/>
    <property type="match status" value="1"/>
</dbReference>
<protein>
    <submittedName>
        <fullName evidence="5">Peptidase A1 domain-containing protein</fullName>
    </submittedName>
</protein>
<dbReference type="Pfam" id="PF00026">
    <property type="entry name" value="Asp"/>
    <property type="match status" value="2"/>
</dbReference>
<dbReference type="AlphaFoldDB" id="A0A915E773"/>
<feature type="domain" description="Peptidase A1" evidence="3">
    <location>
        <begin position="165"/>
        <end position="499"/>
    </location>
</feature>
<dbReference type="InterPro" id="IPR021109">
    <property type="entry name" value="Peptidase_aspartic_dom_sf"/>
</dbReference>
<comment type="similarity">
    <text evidence="1">Belongs to the peptidase A1 family.</text>
</comment>
<evidence type="ECO:0000313" key="5">
    <source>
        <dbReference type="WBParaSite" id="jg3287"/>
    </source>
</evidence>
<organism evidence="4 5">
    <name type="scientific">Ditylenchus dipsaci</name>
    <dbReference type="NCBI Taxonomy" id="166011"/>
    <lineage>
        <taxon>Eukaryota</taxon>
        <taxon>Metazoa</taxon>
        <taxon>Ecdysozoa</taxon>
        <taxon>Nematoda</taxon>
        <taxon>Chromadorea</taxon>
        <taxon>Rhabditida</taxon>
        <taxon>Tylenchina</taxon>
        <taxon>Tylenchomorpha</taxon>
        <taxon>Sphaerularioidea</taxon>
        <taxon>Anguinidae</taxon>
        <taxon>Anguininae</taxon>
        <taxon>Ditylenchus</taxon>
    </lineage>
</organism>
<dbReference type="InterPro" id="IPR033121">
    <property type="entry name" value="PEPTIDASE_A1"/>
</dbReference>
<accession>A0A915E773</accession>
<evidence type="ECO:0000256" key="2">
    <source>
        <dbReference type="PIRSR" id="PIRSR601461-2"/>
    </source>
</evidence>
<dbReference type="PANTHER" id="PTHR47966:SF51">
    <property type="entry name" value="BETA-SITE APP-CLEAVING ENZYME, ISOFORM A-RELATED"/>
    <property type="match status" value="1"/>
</dbReference>
<dbReference type="GO" id="GO:0004190">
    <property type="term" value="F:aspartic-type endopeptidase activity"/>
    <property type="evidence" value="ECO:0007669"/>
    <property type="project" value="InterPro"/>
</dbReference>
<evidence type="ECO:0000259" key="3">
    <source>
        <dbReference type="PROSITE" id="PS51767"/>
    </source>
</evidence>
<dbReference type="Gene3D" id="2.40.70.10">
    <property type="entry name" value="Acid Proteases"/>
    <property type="match status" value="3"/>
</dbReference>
<proteinExistence type="inferred from homology"/>
<dbReference type="GO" id="GO:0006508">
    <property type="term" value="P:proteolysis"/>
    <property type="evidence" value="ECO:0007669"/>
    <property type="project" value="InterPro"/>
</dbReference>
<keyword evidence="4" id="KW-1185">Reference proteome</keyword>
<dbReference type="PANTHER" id="PTHR47966">
    <property type="entry name" value="BETA-SITE APP-CLEAVING ENZYME, ISOFORM A-RELATED"/>
    <property type="match status" value="1"/>
</dbReference>
<dbReference type="InterPro" id="IPR001461">
    <property type="entry name" value="Aspartic_peptidase_A1"/>
</dbReference>